<sequence>MTTIGNPVNDPLLPLIEYVPIGVVMIGKDGLIKRVNPIFCEFIGYTEAELLQMNVHDFTHPDDRELSQNRVSAIEHSSSTFKLEKRYLHKEGHVIWGLVQGLKKTSSDGSPEQPYYVGFIQDITQLKRQEEELRATKEKYESLIHNSSDAIVIYDLEGHVMKINEAFTHMFGWQEHDVLGVQLPITPPDRLQNVQEIIRKVVSGEIIHNMEMVKMCKDGTLLETSMSLSPIRSAQENVIMLAAIFRDITLQKALWLQAKEQEESYKQLLANWPDAFMILKQGVWVYSNPAGLLLLGAERDEQVIGRSVFEFHQADEYEHIQLKISQVLQGEIHRSELQKFKRLDGKIIDVEVTRIPAVYEQEPAIHVLIRDVTERVKTEELMRVSDKLNAVGQLAAGIAHEIRNPLTAINGFVQLMQTRYPEAHHYFDIIKSEVERIDSITSELLLLAKPSLKSSMAEDVCELLNQVCPLLETQGIMSNVQIIRDYKVAPLPVMCDANQLKQVFINLLKNAIEAMPAGGQIKIVADLEGDEIQITIIDQGPGIPIELMNRIGQPFYTTKPNGTGLGLVVSYNIVQNHGGSITIANMQNEGAAFTIKLPCVRKEV</sequence>
<dbReference type="GO" id="GO:0006355">
    <property type="term" value="P:regulation of DNA-templated transcription"/>
    <property type="evidence" value="ECO:0007669"/>
    <property type="project" value="InterPro"/>
</dbReference>
<dbReference type="SMART" id="SM00387">
    <property type="entry name" value="HATPase_c"/>
    <property type="match status" value="1"/>
</dbReference>
<dbReference type="CDD" id="cd00082">
    <property type="entry name" value="HisKA"/>
    <property type="match status" value="1"/>
</dbReference>
<comment type="catalytic activity">
    <reaction evidence="1">
        <text>ATP + protein L-histidine = ADP + protein N-phospho-L-histidine.</text>
        <dbReference type="EC" id="2.7.13.3"/>
    </reaction>
</comment>
<dbReference type="NCBIfam" id="TIGR00229">
    <property type="entry name" value="sensory_box"/>
    <property type="match status" value="3"/>
</dbReference>
<protein>
    <recommendedName>
        <fullName evidence="2">histidine kinase</fullName>
        <ecNumber evidence="2">2.7.13.3</ecNumber>
    </recommendedName>
</protein>
<dbReference type="RefSeq" id="WP_188173774.1">
    <property type="nucleotide sequence ID" value="NZ_JACVVD010000002.1"/>
</dbReference>
<evidence type="ECO:0000259" key="10">
    <source>
        <dbReference type="PROSITE" id="PS50109"/>
    </source>
</evidence>
<dbReference type="Pfam" id="PF00989">
    <property type="entry name" value="PAS"/>
    <property type="match status" value="2"/>
</dbReference>
<dbReference type="SUPFAM" id="SSF55874">
    <property type="entry name" value="ATPase domain of HSP90 chaperone/DNA topoisomerase II/histidine kinase"/>
    <property type="match status" value="1"/>
</dbReference>
<dbReference type="EMBL" id="JACVVD010000002">
    <property type="protein sequence ID" value="MBD0380001.1"/>
    <property type="molecule type" value="Genomic_DNA"/>
</dbReference>
<dbReference type="EC" id="2.7.13.3" evidence="2"/>
<evidence type="ECO:0000259" key="11">
    <source>
        <dbReference type="PROSITE" id="PS50112"/>
    </source>
</evidence>
<dbReference type="InterPro" id="IPR036890">
    <property type="entry name" value="HATPase_C_sf"/>
</dbReference>
<dbReference type="InterPro" id="IPR004358">
    <property type="entry name" value="Sig_transdc_His_kin-like_C"/>
</dbReference>
<dbReference type="Gene3D" id="1.10.287.130">
    <property type="match status" value="1"/>
</dbReference>
<dbReference type="GO" id="GO:0030435">
    <property type="term" value="P:sporulation resulting in formation of a cellular spore"/>
    <property type="evidence" value="ECO:0007669"/>
    <property type="project" value="UniProtKB-KW"/>
</dbReference>
<dbReference type="PRINTS" id="PR00344">
    <property type="entry name" value="BCTRLSENSOR"/>
</dbReference>
<dbReference type="PROSITE" id="PS50113">
    <property type="entry name" value="PAC"/>
    <property type="match status" value="2"/>
</dbReference>
<evidence type="ECO:0000256" key="8">
    <source>
        <dbReference type="ARBA" id="ARBA00022969"/>
    </source>
</evidence>
<dbReference type="InterPro" id="IPR013767">
    <property type="entry name" value="PAS_fold"/>
</dbReference>
<dbReference type="Gene3D" id="3.30.565.10">
    <property type="entry name" value="Histidine kinase-like ATPase, C-terminal domain"/>
    <property type="match status" value="1"/>
</dbReference>
<dbReference type="AlphaFoldDB" id="A0A926KNG7"/>
<dbReference type="InterPro" id="IPR001610">
    <property type="entry name" value="PAC"/>
</dbReference>
<accession>A0A926KNG7</accession>
<dbReference type="InterPro" id="IPR005467">
    <property type="entry name" value="His_kinase_dom"/>
</dbReference>
<evidence type="ECO:0000256" key="4">
    <source>
        <dbReference type="ARBA" id="ARBA00022679"/>
    </source>
</evidence>
<dbReference type="SMART" id="SM00091">
    <property type="entry name" value="PAS"/>
    <property type="match status" value="3"/>
</dbReference>
<evidence type="ECO:0000256" key="6">
    <source>
        <dbReference type="ARBA" id="ARBA00022777"/>
    </source>
</evidence>
<name>A0A926KNG7_9BACL</name>
<keyword evidence="4" id="KW-0808">Transferase</keyword>
<dbReference type="Proteomes" id="UP000650466">
    <property type="component" value="Unassembled WGS sequence"/>
</dbReference>
<dbReference type="PANTHER" id="PTHR43065">
    <property type="entry name" value="SENSOR HISTIDINE KINASE"/>
    <property type="match status" value="1"/>
</dbReference>
<dbReference type="SUPFAM" id="SSF47384">
    <property type="entry name" value="Homodimeric domain of signal transducing histidine kinase"/>
    <property type="match status" value="1"/>
</dbReference>
<keyword evidence="8" id="KW-0749">Sporulation</keyword>
<dbReference type="CDD" id="cd00130">
    <property type="entry name" value="PAS"/>
    <property type="match status" value="3"/>
</dbReference>
<feature type="domain" description="Histidine kinase" evidence="10">
    <location>
        <begin position="397"/>
        <end position="601"/>
    </location>
</feature>
<dbReference type="PANTHER" id="PTHR43065:SF10">
    <property type="entry name" value="PEROXIDE STRESS-ACTIVATED HISTIDINE KINASE MAK3"/>
    <property type="match status" value="1"/>
</dbReference>
<dbReference type="InterPro" id="IPR000014">
    <property type="entry name" value="PAS"/>
</dbReference>
<evidence type="ECO:0000259" key="12">
    <source>
        <dbReference type="PROSITE" id="PS50113"/>
    </source>
</evidence>
<feature type="domain" description="PAC" evidence="12">
    <location>
        <begin position="81"/>
        <end position="135"/>
    </location>
</feature>
<dbReference type="GO" id="GO:0000155">
    <property type="term" value="F:phosphorelay sensor kinase activity"/>
    <property type="evidence" value="ECO:0007669"/>
    <property type="project" value="InterPro"/>
</dbReference>
<reference evidence="13" key="1">
    <citation type="submission" date="2020-09" db="EMBL/GenBank/DDBJ databases">
        <title>Draft Genome Sequence of Paenibacillus sp. WST5.</title>
        <authorList>
            <person name="Bao Z."/>
        </authorList>
    </citation>
    <scope>NUCLEOTIDE SEQUENCE</scope>
    <source>
        <strain evidence="13">WST5</strain>
    </source>
</reference>
<feature type="domain" description="PAS" evidence="11">
    <location>
        <begin position="8"/>
        <end position="78"/>
    </location>
</feature>
<dbReference type="Pfam" id="PF08447">
    <property type="entry name" value="PAS_3"/>
    <property type="match status" value="1"/>
</dbReference>
<feature type="domain" description="PAC" evidence="12">
    <location>
        <begin position="208"/>
        <end position="260"/>
    </location>
</feature>
<dbReference type="CDD" id="cd00075">
    <property type="entry name" value="HATPase"/>
    <property type="match status" value="1"/>
</dbReference>
<dbReference type="PROSITE" id="PS50112">
    <property type="entry name" value="PAS"/>
    <property type="match status" value="2"/>
</dbReference>
<gene>
    <name evidence="13" type="ORF">ICC18_07745</name>
</gene>
<keyword evidence="9" id="KW-0902">Two-component regulatory system</keyword>
<dbReference type="SMART" id="SM00086">
    <property type="entry name" value="PAC"/>
    <property type="match status" value="3"/>
</dbReference>
<keyword evidence="5" id="KW-0547">Nucleotide-binding</keyword>
<keyword evidence="6" id="KW-0418">Kinase</keyword>
<evidence type="ECO:0000256" key="5">
    <source>
        <dbReference type="ARBA" id="ARBA00022741"/>
    </source>
</evidence>
<dbReference type="InterPro" id="IPR035965">
    <property type="entry name" value="PAS-like_dom_sf"/>
</dbReference>
<evidence type="ECO:0000256" key="2">
    <source>
        <dbReference type="ARBA" id="ARBA00012438"/>
    </source>
</evidence>
<organism evidence="13 14">
    <name type="scientific">Paenibacillus sedimenti</name>
    <dbReference type="NCBI Taxonomy" id="2770274"/>
    <lineage>
        <taxon>Bacteria</taxon>
        <taxon>Bacillati</taxon>
        <taxon>Bacillota</taxon>
        <taxon>Bacilli</taxon>
        <taxon>Bacillales</taxon>
        <taxon>Paenibacillaceae</taxon>
        <taxon>Paenibacillus</taxon>
    </lineage>
</organism>
<keyword evidence="7" id="KW-0067">ATP-binding</keyword>
<dbReference type="InterPro" id="IPR003661">
    <property type="entry name" value="HisK_dim/P_dom"/>
</dbReference>
<feature type="domain" description="PAS" evidence="11">
    <location>
        <begin position="136"/>
        <end position="205"/>
    </location>
</feature>
<dbReference type="InterPro" id="IPR003594">
    <property type="entry name" value="HATPase_dom"/>
</dbReference>
<evidence type="ECO:0000256" key="3">
    <source>
        <dbReference type="ARBA" id="ARBA00022553"/>
    </source>
</evidence>
<dbReference type="PROSITE" id="PS50109">
    <property type="entry name" value="HIS_KIN"/>
    <property type="match status" value="1"/>
</dbReference>
<keyword evidence="14" id="KW-1185">Reference proteome</keyword>
<dbReference type="InterPro" id="IPR013655">
    <property type="entry name" value="PAS_fold_3"/>
</dbReference>
<dbReference type="SMART" id="SM00388">
    <property type="entry name" value="HisKA"/>
    <property type="match status" value="1"/>
</dbReference>
<evidence type="ECO:0000256" key="1">
    <source>
        <dbReference type="ARBA" id="ARBA00000085"/>
    </source>
</evidence>
<dbReference type="InterPro" id="IPR000700">
    <property type="entry name" value="PAS-assoc_C"/>
</dbReference>
<dbReference type="Pfam" id="PF02518">
    <property type="entry name" value="HATPase_c"/>
    <property type="match status" value="1"/>
</dbReference>
<proteinExistence type="predicted"/>
<evidence type="ECO:0000313" key="14">
    <source>
        <dbReference type="Proteomes" id="UP000650466"/>
    </source>
</evidence>
<keyword evidence="3" id="KW-0597">Phosphoprotein</keyword>
<dbReference type="SUPFAM" id="SSF55785">
    <property type="entry name" value="PYP-like sensor domain (PAS domain)"/>
    <property type="match status" value="3"/>
</dbReference>
<dbReference type="Gene3D" id="3.30.450.20">
    <property type="entry name" value="PAS domain"/>
    <property type="match status" value="3"/>
</dbReference>
<evidence type="ECO:0000313" key="13">
    <source>
        <dbReference type="EMBL" id="MBD0380001.1"/>
    </source>
</evidence>
<dbReference type="Pfam" id="PF00512">
    <property type="entry name" value="HisKA"/>
    <property type="match status" value="1"/>
</dbReference>
<comment type="caution">
    <text evidence="13">The sequence shown here is derived from an EMBL/GenBank/DDBJ whole genome shotgun (WGS) entry which is preliminary data.</text>
</comment>
<evidence type="ECO:0000256" key="7">
    <source>
        <dbReference type="ARBA" id="ARBA00022840"/>
    </source>
</evidence>
<dbReference type="InterPro" id="IPR036097">
    <property type="entry name" value="HisK_dim/P_sf"/>
</dbReference>
<evidence type="ECO:0000256" key="9">
    <source>
        <dbReference type="ARBA" id="ARBA00023012"/>
    </source>
</evidence>
<dbReference type="FunFam" id="1.10.287.130:FF:000040">
    <property type="entry name" value="PAS domain-containing sensor histidine kinase"/>
    <property type="match status" value="1"/>
</dbReference>
<dbReference type="GO" id="GO:0005524">
    <property type="term" value="F:ATP binding"/>
    <property type="evidence" value="ECO:0007669"/>
    <property type="project" value="UniProtKB-KW"/>
</dbReference>